<accession>A0A6M3HUK4</accession>
<dbReference type="KEGG" id="afri:E3E15_06080"/>
<evidence type="ECO:0000313" key="4">
    <source>
        <dbReference type="Proteomes" id="UP000503320"/>
    </source>
</evidence>
<feature type="domain" description="Reverse transcriptase" evidence="2">
    <location>
        <begin position="1"/>
        <end position="236"/>
    </location>
</feature>
<dbReference type="CDD" id="cd01651">
    <property type="entry name" value="RT_G2_intron"/>
    <property type="match status" value="1"/>
</dbReference>
<evidence type="ECO:0000256" key="1">
    <source>
        <dbReference type="ARBA" id="ARBA00034120"/>
    </source>
</evidence>
<dbReference type="Gene3D" id="3.30.70.270">
    <property type="match status" value="1"/>
</dbReference>
<dbReference type="InterPro" id="IPR000477">
    <property type="entry name" value="RT_dom"/>
</dbReference>
<gene>
    <name evidence="3" type="ORF">E3E15_06080</name>
</gene>
<name>A0A6M3HUK4_9GAMM</name>
<evidence type="ECO:0000259" key="2">
    <source>
        <dbReference type="PROSITE" id="PS50878"/>
    </source>
</evidence>
<comment type="similarity">
    <text evidence="1">Belongs to the bacterial reverse transcriptase family.</text>
</comment>
<dbReference type="PANTHER" id="PTHR34047">
    <property type="entry name" value="NUCLEAR INTRON MATURASE 1, MITOCHONDRIAL-RELATED"/>
    <property type="match status" value="1"/>
</dbReference>
<dbReference type="PANTHER" id="PTHR34047:SF8">
    <property type="entry name" value="PROTEIN YKFC"/>
    <property type="match status" value="1"/>
</dbReference>
<dbReference type="InterPro" id="IPR043128">
    <property type="entry name" value="Rev_trsase/Diguanyl_cyclase"/>
</dbReference>
<evidence type="ECO:0000313" key="3">
    <source>
        <dbReference type="EMBL" id="QIV94935.1"/>
    </source>
</evidence>
<dbReference type="SUPFAM" id="SSF56672">
    <property type="entry name" value="DNA/RNA polymerases"/>
    <property type="match status" value="1"/>
</dbReference>
<dbReference type="InterPro" id="IPR051083">
    <property type="entry name" value="GrpII_Intron_Splice-Mob/Def"/>
</dbReference>
<dbReference type="EMBL" id="CP038017">
    <property type="protein sequence ID" value="QIV94935.1"/>
    <property type="molecule type" value="Genomic_DNA"/>
</dbReference>
<dbReference type="InterPro" id="IPR043502">
    <property type="entry name" value="DNA/RNA_pol_sf"/>
</dbReference>
<sequence length="317" mass="36641">MYKIKASHLKIQSLQVQINNAQYNFSPAKQIITANGNKTIVWDANDSLVLKYLAENINYRNNFSKYCVSNKGKGGTLKAIKTVYRLLKTHKYIYKSDIKSFYNSINHKILLSKLPAYTLPNECKLIAKHLDRIQWQDGEYVEIKQGISKSSPLSPVLGCIYLDELDKAMEKLNIKYLRYADDWIILAKTKHKLRKAVKKCKQILSKLQLKEHPDKTDYRNFNNPISKPFNFLGVEFNQNGAKDIKKQTKENFSIKITRLYECIQVIAKIKTKINTSYDNGESLYKCLNMLELVLVKKFIKCLAGFGNYFKSITLVPS</sequence>
<organism evidence="3 4">
    <name type="scientific">Allofrancisella frigidaquae</name>
    <dbReference type="NCBI Taxonomy" id="1085644"/>
    <lineage>
        <taxon>Bacteria</taxon>
        <taxon>Pseudomonadati</taxon>
        <taxon>Pseudomonadota</taxon>
        <taxon>Gammaproteobacteria</taxon>
        <taxon>Thiotrichales</taxon>
        <taxon>Francisellaceae</taxon>
        <taxon>Allofrancisella</taxon>
    </lineage>
</organism>
<proteinExistence type="inferred from homology"/>
<protein>
    <recommendedName>
        <fullName evidence="2">Reverse transcriptase domain-containing protein</fullName>
    </recommendedName>
</protein>
<dbReference type="Proteomes" id="UP000503320">
    <property type="component" value="Chromosome"/>
</dbReference>
<reference evidence="3 4" key="1">
    <citation type="submission" date="2019-03" db="EMBL/GenBank/DDBJ databases">
        <title>Complete Genome Sequence of Allofrancisella frigidaquae Strain SYSU 10HL1970 Isolated from Water-Cooling Systems in China.</title>
        <authorList>
            <person name="Ohrman C."/>
            <person name="Uneklint I."/>
            <person name="Sjodin A."/>
        </authorList>
    </citation>
    <scope>NUCLEOTIDE SEQUENCE [LARGE SCALE GENOMIC DNA]</scope>
    <source>
        <strain evidence="3 4">SYSU 10HL1970</strain>
    </source>
</reference>
<dbReference type="PROSITE" id="PS50878">
    <property type="entry name" value="RT_POL"/>
    <property type="match status" value="1"/>
</dbReference>
<dbReference type="AlphaFoldDB" id="A0A6M3HUK4"/>
<dbReference type="Pfam" id="PF00078">
    <property type="entry name" value="RVT_1"/>
    <property type="match status" value="1"/>
</dbReference>
<keyword evidence="4" id="KW-1185">Reference proteome</keyword>